<name>A0A917SQN1_9RHOB</name>
<dbReference type="Proteomes" id="UP000649829">
    <property type="component" value="Unassembled WGS sequence"/>
</dbReference>
<dbReference type="EMBL" id="BMLF01000001">
    <property type="protein sequence ID" value="GGL92007.1"/>
    <property type="molecule type" value="Genomic_DNA"/>
</dbReference>
<keyword evidence="1" id="KW-0418">Kinase</keyword>
<reference evidence="1" key="2">
    <citation type="submission" date="2020-09" db="EMBL/GenBank/DDBJ databases">
        <authorList>
            <person name="Sun Q."/>
            <person name="Zhou Y."/>
        </authorList>
    </citation>
    <scope>NUCLEOTIDE SEQUENCE</scope>
    <source>
        <strain evidence="1">CGMCC 1.6293</strain>
    </source>
</reference>
<gene>
    <name evidence="1" type="ORF">GCM10011534_12740</name>
</gene>
<dbReference type="Pfam" id="PF20044">
    <property type="entry name" value="DUF6446"/>
    <property type="match status" value="1"/>
</dbReference>
<dbReference type="AlphaFoldDB" id="A0A917SQN1"/>
<evidence type="ECO:0000313" key="1">
    <source>
        <dbReference type="EMBL" id="GGL92007.1"/>
    </source>
</evidence>
<evidence type="ECO:0000313" key="2">
    <source>
        <dbReference type="Proteomes" id="UP000649829"/>
    </source>
</evidence>
<accession>A0A917SQN1</accession>
<protein>
    <submittedName>
        <fullName evidence="1">Signal transduction histidine kinase</fullName>
    </submittedName>
</protein>
<proteinExistence type="predicted"/>
<dbReference type="RefSeq" id="WP_308423315.1">
    <property type="nucleotide sequence ID" value="NZ_BMLF01000001.1"/>
</dbReference>
<dbReference type="InterPro" id="IPR045616">
    <property type="entry name" value="DUF6446"/>
</dbReference>
<keyword evidence="2" id="KW-1185">Reference proteome</keyword>
<comment type="caution">
    <text evidence="1">The sequence shown here is derived from an EMBL/GenBank/DDBJ whole genome shotgun (WGS) entry which is preliminary data.</text>
</comment>
<dbReference type="GO" id="GO:0016301">
    <property type="term" value="F:kinase activity"/>
    <property type="evidence" value="ECO:0007669"/>
    <property type="project" value="UniProtKB-KW"/>
</dbReference>
<organism evidence="1 2">
    <name type="scientific">Pseudooceanicola nanhaiensis</name>
    <dbReference type="NCBI Taxonomy" id="375761"/>
    <lineage>
        <taxon>Bacteria</taxon>
        <taxon>Pseudomonadati</taxon>
        <taxon>Pseudomonadota</taxon>
        <taxon>Alphaproteobacteria</taxon>
        <taxon>Rhodobacterales</taxon>
        <taxon>Paracoccaceae</taxon>
        <taxon>Pseudooceanicola</taxon>
    </lineage>
</organism>
<keyword evidence="1" id="KW-0808">Transferase</keyword>
<reference evidence="1" key="1">
    <citation type="journal article" date="2014" name="Int. J. Syst. Evol. Microbiol.">
        <title>Complete genome sequence of Corynebacterium casei LMG S-19264T (=DSM 44701T), isolated from a smear-ripened cheese.</title>
        <authorList>
            <consortium name="US DOE Joint Genome Institute (JGI-PGF)"/>
            <person name="Walter F."/>
            <person name="Albersmeier A."/>
            <person name="Kalinowski J."/>
            <person name="Ruckert C."/>
        </authorList>
    </citation>
    <scope>NUCLEOTIDE SEQUENCE</scope>
    <source>
        <strain evidence="1">CGMCC 1.6293</strain>
    </source>
</reference>
<sequence length="181" mass="19396">MNIGRLFVILIVVAALLTGGAIYYLQVYAFYDEIAPRGASDVVLTPLGAEEPEPIAHDDFRAIDADSSPIRYRACFTTEMGTPDLAAYEPYPDADPLVAPSWFDCFDAAEVGAALEDGSARSYLSVAEVHYGIDRVVAVFDDGRGVAWNQINACGEVVFDGNPAPEGCPPAPEGYDPAFKP</sequence>